<reference evidence="2 3" key="1">
    <citation type="journal article" date="2011" name="J. Bacteriol.">
        <title>Genome sequence of 'Pedosphaera parvula' Ellin514, an aerobic Verrucomicrobial isolate from pasture soil.</title>
        <authorList>
            <person name="Kant R."/>
            <person name="van Passel M.W."/>
            <person name="Sangwan P."/>
            <person name="Palva A."/>
            <person name="Lucas S."/>
            <person name="Copeland A."/>
            <person name="Lapidus A."/>
            <person name="Glavina Del Rio T."/>
            <person name="Dalin E."/>
            <person name="Tice H."/>
            <person name="Bruce D."/>
            <person name="Goodwin L."/>
            <person name="Pitluck S."/>
            <person name="Chertkov O."/>
            <person name="Larimer F.W."/>
            <person name="Land M.L."/>
            <person name="Hauser L."/>
            <person name="Brettin T.S."/>
            <person name="Detter J.C."/>
            <person name="Han S."/>
            <person name="de Vos W.M."/>
            <person name="Janssen P.H."/>
            <person name="Smidt H."/>
        </authorList>
    </citation>
    <scope>NUCLEOTIDE SEQUENCE [LARGE SCALE GENOMIC DNA]</scope>
    <source>
        <strain evidence="2 3">Ellin514</strain>
    </source>
</reference>
<name>B9XHB9_PEDPL</name>
<evidence type="ECO:0000313" key="3">
    <source>
        <dbReference type="Proteomes" id="UP000003688"/>
    </source>
</evidence>
<dbReference type="PANTHER" id="PTHR43471:SF10">
    <property type="entry name" value="SLL1107 PROTEIN"/>
    <property type="match status" value="1"/>
</dbReference>
<evidence type="ECO:0000256" key="1">
    <source>
        <dbReference type="SAM" id="Phobius"/>
    </source>
</evidence>
<dbReference type="AlphaFoldDB" id="B9XHB9"/>
<evidence type="ECO:0008006" key="4">
    <source>
        <dbReference type="Google" id="ProtNLM"/>
    </source>
</evidence>
<dbReference type="STRING" id="320771.Cflav_PD3612"/>
<feature type="transmembrane region" description="Helical" evidence="1">
    <location>
        <begin position="190"/>
        <end position="211"/>
    </location>
</feature>
<dbReference type="OrthoDB" id="260446at2"/>
<dbReference type="Proteomes" id="UP000003688">
    <property type="component" value="Unassembled WGS sequence"/>
</dbReference>
<dbReference type="InterPro" id="IPR024399">
    <property type="entry name" value="DUF2628"/>
</dbReference>
<gene>
    <name evidence="2" type="ORF">Cflav_PD3612</name>
</gene>
<feature type="transmembrane region" description="Helical" evidence="1">
    <location>
        <begin position="456"/>
        <end position="477"/>
    </location>
</feature>
<dbReference type="RefSeq" id="WP_007415213.1">
    <property type="nucleotide sequence ID" value="NZ_ABOX02000014.1"/>
</dbReference>
<feature type="transmembrane region" description="Helical" evidence="1">
    <location>
        <begin position="38"/>
        <end position="57"/>
    </location>
</feature>
<feature type="transmembrane region" description="Helical" evidence="1">
    <location>
        <begin position="242"/>
        <end position="264"/>
    </location>
</feature>
<feature type="transmembrane region" description="Helical" evidence="1">
    <location>
        <begin position="64"/>
        <end position="82"/>
    </location>
</feature>
<keyword evidence="3" id="KW-1185">Reference proteome</keyword>
<feature type="transmembrane region" description="Helical" evidence="1">
    <location>
        <begin position="565"/>
        <end position="588"/>
    </location>
</feature>
<keyword evidence="1" id="KW-0812">Transmembrane</keyword>
<dbReference type="EMBL" id="ABOX02000014">
    <property type="protein sequence ID" value="EEF60754.1"/>
    <property type="molecule type" value="Genomic_DNA"/>
</dbReference>
<feature type="transmembrane region" description="Helical" evidence="1">
    <location>
        <begin position="483"/>
        <end position="503"/>
    </location>
</feature>
<organism evidence="2 3">
    <name type="scientific">Pedosphaera parvula (strain Ellin514)</name>
    <dbReference type="NCBI Taxonomy" id="320771"/>
    <lineage>
        <taxon>Bacteria</taxon>
        <taxon>Pseudomonadati</taxon>
        <taxon>Verrucomicrobiota</taxon>
        <taxon>Pedosphaerae</taxon>
        <taxon>Pedosphaerales</taxon>
        <taxon>Pedosphaeraceae</taxon>
        <taxon>Pedosphaera</taxon>
    </lineage>
</organism>
<accession>B9XHB9</accession>
<dbReference type="PANTHER" id="PTHR43471">
    <property type="entry name" value="ABC TRANSPORTER PERMEASE"/>
    <property type="match status" value="1"/>
</dbReference>
<dbReference type="Pfam" id="PF10947">
    <property type="entry name" value="DUF2628"/>
    <property type="match status" value="1"/>
</dbReference>
<proteinExistence type="predicted"/>
<feature type="transmembrane region" description="Helical" evidence="1">
    <location>
        <begin position="159"/>
        <end position="178"/>
    </location>
</feature>
<keyword evidence="1" id="KW-1133">Transmembrane helix</keyword>
<keyword evidence="1" id="KW-0472">Membrane</keyword>
<evidence type="ECO:0000313" key="2">
    <source>
        <dbReference type="EMBL" id="EEF60754.1"/>
    </source>
</evidence>
<sequence>MQSFEVFKHPDTGYQAVKRGFSWPGFFFTWIWAFSRRMWLTGIILLLIALPIVLLFVEVFRENPILALTSALLFMLTVGLRGNGWRSHNLEVRGGRLLGTMKARDAAEATSKVAASGGTIPADLKAGPRSAGLLAVPQSVQRIFAMVTLTWKAAFRYRLFWVLTGLLLCAVVGLPLLIKDDGTAEGFTQILLTYTLSAITAILGFCTLWLACGTLARDVEECQIQMVAVKPIGRWQIWLGKWLGIITLNAALLAISGFSIYGLLEYRAKKLPAEEQVKLRNEVLVSRGSAKEQNMAPVIEKETDKRFEERIKKSGTKGIDLKTVRQQISEQVKAELQVVPPNGVRPWVIHLGSAKDSLKNQPLYIRSKFNTADASASGTFYGQWQVGLPKKTAIWQSDVMSLAPETFHEFRIEPNLFDDKGDLYILFHNPNEVAMLFPLDEGMEVLYREGGFALNFARGLTIIFCWMALLAALGLAAASFLSFPVAAFVCVAVLTMVFSSGTLSNVVSEGTIMGYNEEKGTVGHSVLDQVMVPTFKGILQIINLARDFSPIDSLSTGRSITWTQLGLAAAQIVLLLGGILAVGGIFIFNRRELATAQGTN</sequence>
<comment type="caution">
    <text evidence="2">The sequence shown here is derived from an EMBL/GenBank/DDBJ whole genome shotgun (WGS) entry which is preliminary data.</text>
</comment>
<protein>
    <recommendedName>
        <fullName evidence="4">ABC transporter permease</fullName>
    </recommendedName>
</protein>